<keyword evidence="6 11" id="KW-0456">Lyase</keyword>
<dbReference type="GO" id="GO:0005975">
    <property type="term" value="P:carbohydrate metabolic process"/>
    <property type="evidence" value="ECO:0007669"/>
    <property type="project" value="InterPro"/>
</dbReference>
<evidence type="ECO:0000256" key="1">
    <source>
        <dbReference type="ARBA" id="ARBA00001913"/>
    </source>
</evidence>
<feature type="active site" evidence="7">
    <location>
        <position position="297"/>
    </location>
</feature>
<feature type="domain" description="Polysaccharide lyase family 8 C-terminal" evidence="9">
    <location>
        <begin position="611"/>
        <end position="676"/>
    </location>
</feature>
<dbReference type="InterPro" id="IPR012970">
    <property type="entry name" value="Lyase_8_alpha_N"/>
</dbReference>
<evidence type="ECO:0000256" key="6">
    <source>
        <dbReference type="ARBA" id="ARBA00023239"/>
    </source>
</evidence>
<dbReference type="PANTHER" id="PTHR38481:SF1">
    <property type="entry name" value="HYALURONATE LYASE"/>
    <property type="match status" value="1"/>
</dbReference>
<dbReference type="Pfam" id="PF08124">
    <property type="entry name" value="Lyase_8_N"/>
    <property type="match status" value="1"/>
</dbReference>
<dbReference type="Gene3D" id="2.70.98.10">
    <property type="match status" value="1"/>
</dbReference>
<dbReference type="GO" id="GO:0005576">
    <property type="term" value="C:extracellular region"/>
    <property type="evidence" value="ECO:0007669"/>
    <property type="project" value="InterPro"/>
</dbReference>
<evidence type="ECO:0000256" key="3">
    <source>
        <dbReference type="ARBA" id="ARBA00011245"/>
    </source>
</evidence>
<dbReference type="RefSeq" id="WP_015809778.1">
    <property type="nucleotide sequence ID" value="NC_013061.1"/>
</dbReference>
<dbReference type="InterPro" id="IPR011071">
    <property type="entry name" value="Lyase_8-like_C"/>
</dbReference>
<dbReference type="Gene3D" id="1.50.10.100">
    <property type="entry name" value="Chondroitin AC/alginate lyase"/>
    <property type="match status" value="1"/>
</dbReference>
<evidence type="ECO:0000313" key="12">
    <source>
        <dbReference type="Proteomes" id="UP000000852"/>
    </source>
</evidence>
<dbReference type="SUPFAM" id="SSF49863">
    <property type="entry name" value="Hyaluronate lyase-like, C-terminal domain"/>
    <property type="match status" value="1"/>
</dbReference>
<dbReference type="InterPro" id="IPR038970">
    <property type="entry name" value="Lyase_8"/>
</dbReference>
<dbReference type="HOGENOM" id="CLU_004172_2_1_10"/>
<organism evidence="11 12">
    <name type="scientific">Pedobacter heparinus (strain ATCC 13125 / DSM 2366 / CIP 104194 / JCM 7457 / NBRC 12017 / NCIMB 9290 / NRRL B-14731 / HIM 762-3)</name>
    <dbReference type="NCBI Taxonomy" id="485917"/>
    <lineage>
        <taxon>Bacteria</taxon>
        <taxon>Pseudomonadati</taxon>
        <taxon>Bacteroidota</taxon>
        <taxon>Sphingobacteriia</taxon>
        <taxon>Sphingobacteriales</taxon>
        <taxon>Sphingobacteriaceae</taxon>
        <taxon>Pedobacter</taxon>
    </lineage>
</organism>
<dbReference type="Gene3D" id="2.60.220.10">
    <property type="entry name" value="Polysaccharide lyase family 8-like, C-terminal"/>
    <property type="match status" value="1"/>
</dbReference>
<dbReference type="STRING" id="485917.Phep_3979"/>
<evidence type="ECO:0000259" key="8">
    <source>
        <dbReference type="Pfam" id="PF02278"/>
    </source>
</evidence>
<dbReference type="AlphaFoldDB" id="C6XVU5"/>
<feature type="active site" evidence="7">
    <location>
        <position position="232"/>
    </location>
</feature>
<dbReference type="Pfam" id="PF02884">
    <property type="entry name" value="Lyase_8_C"/>
    <property type="match status" value="1"/>
</dbReference>
<evidence type="ECO:0000259" key="9">
    <source>
        <dbReference type="Pfam" id="PF02884"/>
    </source>
</evidence>
<dbReference type="PANTHER" id="PTHR38481">
    <property type="entry name" value="HYALURONATE LYASE"/>
    <property type="match status" value="1"/>
</dbReference>
<keyword evidence="5" id="KW-0106">Calcium</keyword>
<dbReference type="Pfam" id="PF02278">
    <property type="entry name" value="Lyase_8"/>
    <property type="match status" value="1"/>
</dbReference>
<accession>C6XVU5</accession>
<comment type="subunit">
    <text evidence="3">Monomer.</text>
</comment>
<evidence type="ECO:0000256" key="7">
    <source>
        <dbReference type="PIRSR" id="PIRSR638970-1"/>
    </source>
</evidence>
<dbReference type="SUPFAM" id="SSF74650">
    <property type="entry name" value="Galactose mutarotase-like"/>
    <property type="match status" value="1"/>
</dbReference>
<keyword evidence="4" id="KW-0732">Signal</keyword>
<proteinExistence type="inferred from homology"/>
<dbReference type="eggNOG" id="COG5492">
    <property type="taxonomic scope" value="Bacteria"/>
</dbReference>
<reference evidence="11 12" key="1">
    <citation type="journal article" date="2009" name="Stand. Genomic Sci.">
        <title>Complete genome sequence of Pedobacter heparinus type strain (HIM 762-3).</title>
        <authorList>
            <person name="Han C."/>
            <person name="Spring S."/>
            <person name="Lapidus A."/>
            <person name="Del Rio T.G."/>
            <person name="Tice H."/>
            <person name="Copeland A."/>
            <person name="Cheng J.F."/>
            <person name="Lucas S."/>
            <person name="Chen F."/>
            <person name="Nolan M."/>
            <person name="Bruce D."/>
            <person name="Goodwin L."/>
            <person name="Pitluck S."/>
            <person name="Ivanova N."/>
            <person name="Mavromatis K."/>
            <person name="Mikhailova N."/>
            <person name="Pati A."/>
            <person name="Chen A."/>
            <person name="Palaniappan K."/>
            <person name="Land M."/>
            <person name="Hauser L."/>
            <person name="Chang Y.J."/>
            <person name="Jeffries C.C."/>
            <person name="Saunders E."/>
            <person name="Chertkov O."/>
            <person name="Brettin T."/>
            <person name="Goker M."/>
            <person name="Rohde M."/>
            <person name="Bristow J."/>
            <person name="Eisen J.A."/>
            <person name="Markowitz V."/>
            <person name="Hugenholtz P."/>
            <person name="Kyrpides N.C."/>
            <person name="Klenk H.P."/>
            <person name="Detter J.C."/>
        </authorList>
    </citation>
    <scope>NUCLEOTIDE SEQUENCE [LARGE SCALE GENOMIC DNA]</scope>
    <source>
        <strain evidence="12">ATCC 13125 / DSM 2366 / CIP 104194 / JCM 7457 / NBRC 12017 / NCIMB 9290 / NRRL B-14731 / HIM 762-3</strain>
    </source>
</reference>
<dbReference type="InterPro" id="IPR004103">
    <property type="entry name" value="Lyase_8_C"/>
</dbReference>
<feature type="domain" description="Polysaccharide lyase family 8 central" evidence="8">
    <location>
        <begin position="347"/>
        <end position="595"/>
    </location>
</feature>
<dbReference type="Proteomes" id="UP000000852">
    <property type="component" value="Chromosome"/>
</dbReference>
<dbReference type="EMBL" id="CP001681">
    <property type="protein sequence ID" value="ACU06170.1"/>
    <property type="molecule type" value="Genomic_DNA"/>
</dbReference>
<name>C6XVU5_PEDHD</name>
<dbReference type="OrthoDB" id="6394136at2"/>
<feature type="domain" description="Polysaccharide lyase 8 N-terminal alpha-helical" evidence="10">
    <location>
        <begin position="57"/>
        <end position="335"/>
    </location>
</feature>
<sequence length="718" mass="79735">MARRLFIIILLIQLVLTGVASVFGQHKSSPQVWAKDIKTITERLAEDYLAEGVDYHKVETVVSSLKQDGSWPGIDYVTVSNDFPAGLHLKKLMLMANAYARQGSGFYRNKELRQKILLGYNYYLDKKPTSKNWWYNDIGAQQDYMAGLILMKGQIANADLIRYASYLKDLTDNPAHRGMNRIWVSAITIAKGCLENDYLLVGKGFQSVAATLVIANEQGIEGIKTDNSFHQHRPQLYSGGYGMGFAESTAKLMALSANTSFHATFSAEKKRIFSDLLLYGHQLFSYRGAVDFGTIGRNIARPNSISPISLVTLDQMMVIDSQRKSAFRDWKSHIQGAAFPKPFLGSRYFWKSDIMTYHGEDYYLSAKVISTRTNGTEMLNAENLKGYNLPLGATNIMKTGGEYKNIFPIWDWTRVPGTTAVMNQSATVLPWYLFGTNEFAGGISNGEAGVIAYEHSYNGVQAKKAYFLVDGSMLCLGAGINAIRTQQVVTSVNQCYQDGEVVTGGKGNVEGTRFTDSLSTSKGVELHWVYHAGVGYIFPAGGNLTLKNAVQTGSWKSINQSGSEELISKPVFSLWLNHGTAPSEDSYCYIVRPEHSLESFKSHVHANGFIILKNDKNIQAVKYGHSYFVVFYKPGAVDLGKNLQVSSDSKAVFMMEEKEDGYQLSLADPTHQQKEANLSFSLLKDAATPSQENGTTRLNFIFPQGDDQGSAVNRFYKK</sequence>
<comment type="similarity">
    <text evidence="2">Belongs to the polysaccharide lyase 8 family.</text>
</comment>
<dbReference type="InterPro" id="IPR008929">
    <property type="entry name" value="Chondroitin_lyas"/>
</dbReference>
<evidence type="ECO:0000259" key="10">
    <source>
        <dbReference type="Pfam" id="PF08124"/>
    </source>
</evidence>
<dbReference type="InterPro" id="IPR003159">
    <property type="entry name" value="Lyase_8_central_dom"/>
</dbReference>
<dbReference type="InterPro" id="IPR011013">
    <property type="entry name" value="Gal_mutarotase_sf_dom"/>
</dbReference>
<keyword evidence="12" id="KW-1185">Reference proteome</keyword>
<comment type="cofactor">
    <cofactor evidence="1">
        <name>Ca(2+)</name>
        <dbReference type="ChEBI" id="CHEBI:29108"/>
    </cofactor>
</comment>
<dbReference type="CAZy" id="PL8">
    <property type="family name" value="Polysaccharide Lyase Family 8"/>
</dbReference>
<evidence type="ECO:0000256" key="4">
    <source>
        <dbReference type="ARBA" id="ARBA00022729"/>
    </source>
</evidence>
<feature type="active site" evidence="7">
    <location>
        <position position="241"/>
    </location>
</feature>
<gene>
    <name evidence="11" type="ordered locus">Phep_3979</name>
</gene>
<evidence type="ECO:0000256" key="5">
    <source>
        <dbReference type="ARBA" id="ARBA00022837"/>
    </source>
</evidence>
<dbReference type="KEGG" id="phe:Phep_3979"/>
<evidence type="ECO:0000256" key="2">
    <source>
        <dbReference type="ARBA" id="ARBA00006699"/>
    </source>
</evidence>
<dbReference type="SUPFAM" id="SSF48230">
    <property type="entry name" value="Chondroitin AC/alginate lyase"/>
    <property type="match status" value="1"/>
</dbReference>
<dbReference type="GO" id="GO:0016837">
    <property type="term" value="F:carbon-oxygen lyase activity, acting on polysaccharides"/>
    <property type="evidence" value="ECO:0007669"/>
    <property type="project" value="UniProtKB-ARBA"/>
</dbReference>
<evidence type="ECO:0000313" key="11">
    <source>
        <dbReference type="EMBL" id="ACU06170.1"/>
    </source>
</evidence>
<dbReference type="InterPro" id="IPR014718">
    <property type="entry name" value="GH-type_carb-bd"/>
</dbReference>
<protein>
    <submittedName>
        <fullName evidence="11">Polysaccharide lyase family 8</fullName>
    </submittedName>
</protein>
<dbReference type="GO" id="GO:0030246">
    <property type="term" value="F:carbohydrate binding"/>
    <property type="evidence" value="ECO:0007669"/>
    <property type="project" value="InterPro"/>
</dbReference>